<dbReference type="AlphaFoldDB" id="A0A1A9HYB5"/>
<dbReference type="SUPFAM" id="SSF102705">
    <property type="entry name" value="NIF3 (NGG1p interacting factor 3)-like"/>
    <property type="match status" value="1"/>
</dbReference>
<dbReference type="InterPro" id="IPR036069">
    <property type="entry name" value="DUF34/NIF3_sf"/>
</dbReference>
<gene>
    <name evidence="6" type="ORF">Cs308_0746</name>
</gene>
<evidence type="ECO:0000313" key="6">
    <source>
        <dbReference type="EMBL" id="ANH78916.1"/>
    </source>
</evidence>
<comment type="subunit">
    <text evidence="2">Homohexamer.</text>
</comment>
<dbReference type="RefSeq" id="WP_066482679.1">
    <property type="nucleotide sequence ID" value="NZ_CP014639.1"/>
</dbReference>
<dbReference type="KEGG" id="csaz:Cs308_0746"/>
<dbReference type="GO" id="GO:0046872">
    <property type="term" value="F:metal ion binding"/>
    <property type="evidence" value="ECO:0007669"/>
    <property type="project" value="UniProtKB-KW"/>
</dbReference>
<feature type="binding site" evidence="5">
    <location>
        <position position="64"/>
    </location>
    <ligand>
        <name>a divalent metal cation</name>
        <dbReference type="ChEBI" id="CHEBI:60240"/>
        <label>2</label>
    </ligand>
</feature>
<accession>A0A1A9HYB5</accession>
<organism evidence="6 7">
    <name type="scientific">Candidatus Chlamydia sanziniae</name>
    <dbReference type="NCBI Taxonomy" id="1806891"/>
    <lineage>
        <taxon>Bacteria</taxon>
        <taxon>Pseudomonadati</taxon>
        <taxon>Chlamydiota</taxon>
        <taxon>Chlamydiia</taxon>
        <taxon>Chlamydiales</taxon>
        <taxon>Chlamydiaceae</taxon>
        <taxon>Chlamydia/Chlamydophila group</taxon>
        <taxon>Chlamydia</taxon>
    </lineage>
</organism>
<keyword evidence="7" id="KW-1185">Reference proteome</keyword>
<feature type="binding site" evidence="5">
    <location>
        <position position="219"/>
    </location>
    <ligand>
        <name>a divalent metal cation</name>
        <dbReference type="ChEBI" id="CHEBI:60240"/>
        <label>1</label>
    </ligand>
</feature>
<reference evidence="6 7" key="1">
    <citation type="submission" date="2016-03" db="EMBL/GenBank/DDBJ databases">
        <title>Culture-independent genomics supports pathogen discovery for uncultivable bacteria within the genus Chlamydia.</title>
        <authorList>
            <person name="Taylor-Brown A."/>
            <person name="Bachmann N.L."/>
            <person name="Borel N."/>
            <person name="Polkinghorne A."/>
        </authorList>
    </citation>
    <scope>NUCLEOTIDE SEQUENCE [LARGE SCALE GENOMIC DNA]</scope>
    <source>
        <strain evidence="6 7">2742-308</strain>
    </source>
</reference>
<feature type="binding site" evidence="5">
    <location>
        <position position="223"/>
    </location>
    <ligand>
        <name>a divalent metal cation</name>
        <dbReference type="ChEBI" id="CHEBI:60240"/>
        <label>1</label>
    </ligand>
</feature>
<dbReference type="EMBL" id="CP014639">
    <property type="protein sequence ID" value="ANH78916.1"/>
    <property type="molecule type" value="Genomic_DNA"/>
</dbReference>
<protein>
    <recommendedName>
        <fullName evidence="3">GTP cyclohydrolase 1 type 2 homolog</fullName>
    </recommendedName>
</protein>
<feature type="binding site" evidence="5">
    <location>
        <position position="65"/>
    </location>
    <ligand>
        <name>a divalent metal cation</name>
        <dbReference type="ChEBI" id="CHEBI:60240"/>
        <label>1</label>
    </ligand>
</feature>
<dbReference type="OrthoDB" id="9792792at2"/>
<name>A0A1A9HYB5_9CHLA</name>
<evidence type="ECO:0000256" key="2">
    <source>
        <dbReference type="ARBA" id="ARBA00011643"/>
    </source>
</evidence>
<evidence type="ECO:0000256" key="5">
    <source>
        <dbReference type="PIRSR" id="PIRSR602678-1"/>
    </source>
</evidence>
<dbReference type="Gene3D" id="3.40.1390.30">
    <property type="entry name" value="NIF3 (NGG1p interacting factor 3)-like"/>
    <property type="match status" value="2"/>
</dbReference>
<dbReference type="PANTHER" id="PTHR13799:SF14">
    <property type="entry name" value="GTP CYCLOHYDROLASE 1 TYPE 2 HOMOLOG"/>
    <property type="match status" value="1"/>
</dbReference>
<dbReference type="FunFam" id="3.40.1390.30:FF:000001">
    <property type="entry name" value="GTP cyclohydrolase 1 type 2"/>
    <property type="match status" value="1"/>
</dbReference>
<evidence type="ECO:0000256" key="4">
    <source>
        <dbReference type="ARBA" id="ARBA00022723"/>
    </source>
</evidence>
<dbReference type="PANTHER" id="PTHR13799">
    <property type="entry name" value="NGG1 INTERACTING FACTOR 3"/>
    <property type="match status" value="1"/>
</dbReference>
<dbReference type="InterPro" id="IPR002678">
    <property type="entry name" value="DUF34/NIF3"/>
</dbReference>
<evidence type="ECO:0000256" key="3">
    <source>
        <dbReference type="ARBA" id="ARBA00022112"/>
    </source>
</evidence>
<comment type="similarity">
    <text evidence="1">Belongs to the GTP cyclohydrolase I type 2/NIF3 family.</text>
</comment>
<dbReference type="STRING" id="1806891.Cs308_0746"/>
<dbReference type="NCBIfam" id="TIGR00486">
    <property type="entry name" value="YbgI_SA1388"/>
    <property type="match status" value="1"/>
</dbReference>
<evidence type="ECO:0000256" key="1">
    <source>
        <dbReference type="ARBA" id="ARBA00006964"/>
    </source>
</evidence>
<dbReference type="Proteomes" id="UP000078162">
    <property type="component" value="Chromosome"/>
</dbReference>
<dbReference type="PATRIC" id="fig|1806891.3.peg.738"/>
<dbReference type="GO" id="GO:0005737">
    <property type="term" value="C:cytoplasm"/>
    <property type="evidence" value="ECO:0007669"/>
    <property type="project" value="TreeGrafter"/>
</dbReference>
<proteinExistence type="inferred from homology"/>
<sequence>MNIADLLIYLDALFSPEIFSDCAPNGLQVGNTSVSVQKIAVAVTADLATLKQAAQLQTNVLIVHHGLFWKGMAYPLTGMIYNRIQYLIKYNIQLIAYHFPLDAHPTLGNNWKVAHDLNWDHLQPFGSSSPYLGVQGCFAPMSIETFIELLTNYYQATLQGKALGGPKTVSSAAIISGGAYRELTHAAARKIDCFISGNFDEPAWSMALENQINFLAFGHTATEKIGPKTLAEYLKINLGIPTVFIDTINPF</sequence>
<dbReference type="Pfam" id="PF01784">
    <property type="entry name" value="DUF34_NIF3"/>
    <property type="match status" value="1"/>
</dbReference>
<evidence type="ECO:0000313" key="7">
    <source>
        <dbReference type="Proteomes" id="UP000078162"/>
    </source>
</evidence>
<feature type="binding site" evidence="5">
    <location>
        <position position="102"/>
    </location>
    <ligand>
        <name>a divalent metal cation</name>
        <dbReference type="ChEBI" id="CHEBI:60240"/>
        <label>1</label>
    </ligand>
</feature>
<keyword evidence="4 5" id="KW-0479">Metal-binding</keyword>